<feature type="region of interest" description="Disordered" evidence="1">
    <location>
        <begin position="13"/>
        <end position="56"/>
    </location>
</feature>
<keyword evidence="3" id="KW-1185">Reference proteome</keyword>
<sequence>MYPCCFVLQQTDSQRGRLSRTGSTSKRAVLSSSRPSSYGEASENRNSRLGSGSGRLSTIQRLQPGFESKSSSFTRATVSRGGHDDALRSFHLLRVGSGKRK</sequence>
<accession>A0AAD2E5W1</accession>
<reference evidence="2" key="1">
    <citation type="submission" date="2023-05" db="EMBL/GenBank/DDBJ databases">
        <authorList>
            <person name="Huff M."/>
        </authorList>
    </citation>
    <scope>NUCLEOTIDE SEQUENCE</scope>
</reference>
<gene>
    <name evidence="2" type="ORF">FPE_LOCUS23421</name>
</gene>
<dbReference type="AlphaFoldDB" id="A0AAD2E5W1"/>
<feature type="compositionally biased region" description="Polar residues" evidence="1">
    <location>
        <begin position="20"/>
        <end position="36"/>
    </location>
</feature>
<name>A0AAD2E5W1_9LAMI</name>
<evidence type="ECO:0000313" key="2">
    <source>
        <dbReference type="EMBL" id="CAI9775991.1"/>
    </source>
</evidence>
<evidence type="ECO:0000256" key="1">
    <source>
        <dbReference type="SAM" id="MobiDB-lite"/>
    </source>
</evidence>
<evidence type="ECO:0000313" key="3">
    <source>
        <dbReference type="Proteomes" id="UP000834106"/>
    </source>
</evidence>
<feature type="compositionally biased region" description="Low complexity" evidence="1">
    <location>
        <begin position="47"/>
        <end position="56"/>
    </location>
</feature>
<dbReference type="EMBL" id="OU503049">
    <property type="protein sequence ID" value="CAI9775991.1"/>
    <property type="molecule type" value="Genomic_DNA"/>
</dbReference>
<proteinExistence type="predicted"/>
<dbReference type="Proteomes" id="UP000834106">
    <property type="component" value="Chromosome 14"/>
</dbReference>
<organism evidence="2 3">
    <name type="scientific">Fraxinus pennsylvanica</name>
    <dbReference type="NCBI Taxonomy" id="56036"/>
    <lineage>
        <taxon>Eukaryota</taxon>
        <taxon>Viridiplantae</taxon>
        <taxon>Streptophyta</taxon>
        <taxon>Embryophyta</taxon>
        <taxon>Tracheophyta</taxon>
        <taxon>Spermatophyta</taxon>
        <taxon>Magnoliopsida</taxon>
        <taxon>eudicotyledons</taxon>
        <taxon>Gunneridae</taxon>
        <taxon>Pentapetalae</taxon>
        <taxon>asterids</taxon>
        <taxon>lamiids</taxon>
        <taxon>Lamiales</taxon>
        <taxon>Oleaceae</taxon>
        <taxon>Oleeae</taxon>
        <taxon>Fraxinus</taxon>
    </lineage>
</organism>
<protein>
    <submittedName>
        <fullName evidence="2">Uncharacterized protein</fullName>
    </submittedName>
</protein>